<protein>
    <submittedName>
        <fullName evidence="1">Uncharacterized protein</fullName>
    </submittedName>
</protein>
<dbReference type="InterPro" id="IPR027850">
    <property type="entry name" value="DUF4504"/>
</dbReference>
<proteinExistence type="predicted"/>
<comment type="caution">
    <text evidence="1">The sequence shown here is derived from an EMBL/GenBank/DDBJ whole genome shotgun (WGS) entry which is preliminary data.</text>
</comment>
<evidence type="ECO:0000313" key="2">
    <source>
        <dbReference type="Proteomes" id="UP000283530"/>
    </source>
</evidence>
<dbReference type="Pfam" id="PF14953">
    <property type="entry name" value="DUF4504"/>
    <property type="match status" value="1"/>
</dbReference>
<reference evidence="1 2" key="1">
    <citation type="journal article" date="2019" name="Nat. Plants">
        <title>Stout camphor tree genome fills gaps in understanding of flowering plant genome evolution.</title>
        <authorList>
            <person name="Chaw S.M."/>
            <person name="Liu Y.C."/>
            <person name="Wu Y.W."/>
            <person name="Wang H.Y."/>
            <person name="Lin C.I."/>
            <person name="Wu C.S."/>
            <person name="Ke H.M."/>
            <person name="Chang L.Y."/>
            <person name="Hsu C.Y."/>
            <person name="Yang H.T."/>
            <person name="Sudianto E."/>
            <person name="Hsu M.H."/>
            <person name="Wu K.P."/>
            <person name="Wang L.N."/>
            <person name="Leebens-Mack J.H."/>
            <person name="Tsai I.J."/>
        </authorList>
    </citation>
    <scope>NUCLEOTIDE SEQUENCE [LARGE SCALE GENOMIC DNA]</scope>
    <source>
        <strain evidence="2">cv. Chaw 1501</strain>
        <tissue evidence="1">Young leaves</tissue>
    </source>
</reference>
<keyword evidence="2" id="KW-1185">Reference proteome</keyword>
<evidence type="ECO:0000313" key="1">
    <source>
        <dbReference type="EMBL" id="RWR83855.1"/>
    </source>
</evidence>
<name>A0A3S3QDZ1_9MAGN</name>
<organism evidence="1 2">
    <name type="scientific">Cinnamomum micranthum f. kanehirae</name>
    <dbReference type="NCBI Taxonomy" id="337451"/>
    <lineage>
        <taxon>Eukaryota</taxon>
        <taxon>Viridiplantae</taxon>
        <taxon>Streptophyta</taxon>
        <taxon>Embryophyta</taxon>
        <taxon>Tracheophyta</taxon>
        <taxon>Spermatophyta</taxon>
        <taxon>Magnoliopsida</taxon>
        <taxon>Magnoliidae</taxon>
        <taxon>Laurales</taxon>
        <taxon>Lauraceae</taxon>
        <taxon>Cinnamomum</taxon>
    </lineage>
</organism>
<dbReference type="PANTHER" id="PTHR31366">
    <property type="entry name" value="UPF0739 PROTEIN C1ORF74"/>
    <property type="match status" value="1"/>
</dbReference>
<dbReference type="Proteomes" id="UP000283530">
    <property type="component" value="Unassembled WGS sequence"/>
</dbReference>
<dbReference type="PANTHER" id="PTHR31366:SF2">
    <property type="entry name" value="UPF0739 PROTEIN C1ORF74"/>
    <property type="match status" value="1"/>
</dbReference>
<gene>
    <name evidence="1" type="ORF">CKAN_01262900</name>
</gene>
<dbReference type="AlphaFoldDB" id="A0A3S3QDZ1"/>
<dbReference type="EMBL" id="QPKB01000004">
    <property type="protein sequence ID" value="RWR83855.1"/>
    <property type="molecule type" value="Genomic_DNA"/>
</dbReference>
<accession>A0A3S3QDZ1</accession>
<dbReference type="OrthoDB" id="2395010at2759"/>
<sequence length="320" mass="35904">MATGEVEEVLEVLDSCIPRVKWRLRAAAKRRLETEISMADILALCTELRPVVMVDYGGKMPELQENLCALLHLCHKETSVLQPLRVMVIEDMIYLIHVKGLADYALLSLSSCSQLLFVDLEQDPPRMLLQTQQNIVASQLTSIQKLFSSTFSVNEMKDDALPDVPLPMKNEGVESSEQAADGLSHVGELVAYQSSVFIDLSSCMQDTEVTLPTLNGWLLGYPIVYLFSKEHVADAVYNLSTKALNLFKVVVGRNKTSSKGPCQEELLSFTVPYDLSMGGENEPWAVAFLTHMQAKFERCKQTWRYLRMEVSECYPQSIAL</sequence>